<name>A0A4Z1E5Q7_9MICO</name>
<evidence type="ECO:0000313" key="5">
    <source>
        <dbReference type="Proteomes" id="UP000297318"/>
    </source>
</evidence>
<dbReference type="Proteomes" id="UP000297318">
    <property type="component" value="Unassembled WGS sequence"/>
</dbReference>
<reference evidence="4 5" key="1">
    <citation type="submission" date="2018-11" db="EMBL/GenBank/DDBJ databases">
        <title>Complete genome sequencing of the Actinobacteria Serinibacter sp. K3-2.</title>
        <authorList>
            <person name="Rakitin A.L."/>
            <person name="Beletsky A.V."/>
            <person name="Mardanov A.V."/>
            <person name="Ravin N.V."/>
            <person name="Gromova A.S."/>
            <person name="Filippova S.N."/>
            <person name="Gal'Chenko V.F."/>
        </authorList>
    </citation>
    <scope>NUCLEOTIDE SEQUENCE [LARGE SCALE GENOMIC DNA]</scope>
    <source>
        <strain evidence="4 5">K3-2</strain>
    </source>
</reference>
<protein>
    <recommendedName>
        <fullName evidence="3">DUF3566 domain-containing protein</fullName>
    </recommendedName>
</protein>
<evidence type="ECO:0000313" key="4">
    <source>
        <dbReference type="EMBL" id="TGO05047.1"/>
    </source>
</evidence>
<dbReference type="Pfam" id="PF12089">
    <property type="entry name" value="DUF3566"/>
    <property type="match status" value="1"/>
</dbReference>
<gene>
    <name evidence="4" type="ORF">SERN_1051</name>
</gene>
<organism evidence="4 5">
    <name type="scientific">Serinibacter arcticus</name>
    <dbReference type="NCBI Taxonomy" id="1655435"/>
    <lineage>
        <taxon>Bacteria</taxon>
        <taxon>Bacillati</taxon>
        <taxon>Actinomycetota</taxon>
        <taxon>Actinomycetes</taxon>
        <taxon>Micrococcales</taxon>
        <taxon>Beutenbergiaceae</taxon>
        <taxon>Serinibacter</taxon>
    </lineage>
</organism>
<evidence type="ECO:0000256" key="1">
    <source>
        <dbReference type="SAM" id="MobiDB-lite"/>
    </source>
</evidence>
<feature type="compositionally biased region" description="Low complexity" evidence="1">
    <location>
        <begin position="64"/>
        <end position="97"/>
    </location>
</feature>
<sequence length="215" mass="21677">MSQPKSSRPTAGSGRTGSGGTGTGSGQGPVRTSAIKTVRQGGPATATVEKDTTSGGHDVPASIPPRGGTSTGGSPTSDAGATTASSTSSAPRPVAGPRRVRLSVSRVDPWSVMKLGFLLSVALGIMTVVAAAVAWQVLDSMGVFADLQSLVTDLGAIEQFGPILEYLRLNNIMSIAVVVAVVNVALVTALATLFAFLYNIVAALVGGLHMTLTDD</sequence>
<feature type="compositionally biased region" description="Low complexity" evidence="1">
    <location>
        <begin position="1"/>
        <end position="13"/>
    </location>
</feature>
<feature type="region of interest" description="Disordered" evidence="1">
    <location>
        <begin position="1"/>
        <end position="99"/>
    </location>
</feature>
<evidence type="ECO:0000259" key="3">
    <source>
        <dbReference type="Pfam" id="PF12089"/>
    </source>
</evidence>
<feature type="transmembrane region" description="Helical" evidence="2">
    <location>
        <begin position="172"/>
        <end position="201"/>
    </location>
</feature>
<accession>A0A4Z1E5Q7</accession>
<keyword evidence="5" id="KW-1185">Reference proteome</keyword>
<comment type="caution">
    <text evidence="4">The sequence shown here is derived from an EMBL/GenBank/DDBJ whole genome shotgun (WGS) entry which is preliminary data.</text>
</comment>
<feature type="transmembrane region" description="Helical" evidence="2">
    <location>
        <begin position="115"/>
        <end position="138"/>
    </location>
</feature>
<evidence type="ECO:0000256" key="2">
    <source>
        <dbReference type="SAM" id="Phobius"/>
    </source>
</evidence>
<dbReference type="InterPro" id="IPR021949">
    <property type="entry name" value="DUF3566_TM"/>
</dbReference>
<proteinExistence type="predicted"/>
<feature type="domain" description="DUF3566" evidence="3">
    <location>
        <begin position="97"/>
        <end position="214"/>
    </location>
</feature>
<dbReference type="OrthoDB" id="3240216at2"/>
<dbReference type="RefSeq" id="WP_135849110.1">
    <property type="nucleotide sequence ID" value="NZ_RHPJ01000002.1"/>
</dbReference>
<keyword evidence="2" id="KW-0812">Transmembrane</keyword>
<keyword evidence="2" id="KW-0472">Membrane</keyword>
<dbReference type="AlphaFoldDB" id="A0A4Z1E5Q7"/>
<dbReference type="EMBL" id="RHPJ01000002">
    <property type="protein sequence ID" value="TGO05047.1"/>
    <property type="molecule type" value="Genomic_DNA"/>
</dbReference>
<feature type="compositionally biased region" description="Gly residues" evidence="1">
    <location>
        <begin position="14"/>
        <end position="27"/>
    </location>
</feature>
<keyword evidence="2" id="KW-1133">Transmembrane helix</keyword>